<comment type="caution">
    <text evidence="1">The sequence shown here is derived from an EMBL/GenBank/DDBJ whole genome shotgun (WGS) entry which is preliminary data.</text>
</comment>
<dbReference type="InterPro" id="IPR009030">
    <property type="entry name" value="Growth_fac_rcpt_cys_sf"/>
</dbReference>
<evidence type="ECO:0000313" key="1">
    <source>
        <dbReference type="EMBL" id="KLY43169.1"/>
    </source>
</evidence>
<name>A0ABR5GLL8_9ENTR</name>
<dbReference type="Proteomes" id="UP000036305">
    <property type="component" value="Unassembled WGS sequence"/>
</dbReference>
<sequence>MGMITCEECGAEYNEEDGYCVACDESTPPPGEQCEFCDNPATSYVQDHPVCDDCFDDAYPID</sequence>
<organism evidence="1 2">
    <name type="scientific">Klebsiella michiganensis</name>
    <dbReference type="NCBI Taxonomy" id="1134687"/>
    <lineage>
        <taxon>Bacteria</taxon>
        <taxon>Pseudomonadati</taxon>
        <taxon>Pseudomonadota</taxon>
        <taxon>Gammaproteobacteria</taxon>
        <taxon>Enterobacterales</taxon>
        <taxon>Enterobacteriaceae</taxon>
        <taxon>Klebsiella/Raoultella group</taxon>
        <taxon>Klebsiella</taxon>
    </lineage>
</organism>
<protein>
    <recommendedName>
        <fullName evidence="3">Ferredoxin</fullName>
    </recommendedName>
</protein>
<gene>
    <name evidence="1" type="ORF">SK91_00093</name>
</gene>
<reference evidence="1 2" key="1">
    <citation type="submission" date="2015-06" db="EMBL/GenBank/DDBJ databases">
        <title>The Genome Sequence of None.</title>
        <authorList>
            <consortium name="The Broad Institute Genomics Platform"/>
            <consortium name="The Broad Institute Genome Sequencing Center for Infectious Disease"/>
            <person name="Earl A.M."/>
            <person name="Onderdonk A.B."/>
            <person name="Kirby J."/>
            <person name="Ferraro M.J."/>
            <person name="Huang S."/>
            <person name="Spencer M."/>
            <person name="Fodor A."/>
            <person name="Hooper D."/>
            <person name="Dekker J."/>
            <person name="O'Brien T."/>
            <person name="Quan V."/>
            <person name="Gombosev A."/>
            <person name="Delaney M."/>
            <person name="DuBois A."/>
            <person name="Ernst C."/>
            <person name="Kim D.S."/>
            <person name="Rossman W."/>
            <person name="Gohs F."/>
            <person name="Petruso H."/>
            <person name="Nozar T."/>
            <person name="Mougeot F."/>
            <person name="Manson-McGuire A."/>
            <person name="Young S."/>
            <person name="Abouelleil A."/>
            <person name="Cao P."/>
            <person name="Chapman S.B."/>
            <person name="Griggs A."/>
            <person name="Priest M."/>
            <person name="Shea T."/>
            <person name="Wortman I."/>
            <person name="Wortman J.R."/>
            <person name="Nusbaum C."/>
            <person name="Birren B."/>
        </authorList>
    </citation>
    <scope>NUCLEOTIDE SEQUENCE [LARGE SCALE GENOMIC DNA]</scope>
    <source>
        <strain evidence="1 2">MGH87</strain>
    </source>
</reference>
<evidence type="ECO:0000313" key="2">
    <source>
        <dbReference type="Proteomes" id="UP000036305"/>
    </source>
</evidence>
<accession>A0ABR5GLL8</accession>
<proteinExistence type="predicted"/>
<evidence type="ECO:0008006" key="3">
    <source>
        <dbReference type="Google" id="ProtNLM"/>
    </source>
</evidence>
<dbReference type="SUPFAM" id="SSF57184">
    <property type="entry name" value="Growth factor receptor domain"/>
    <property type="match status" value="1"/>
</dbReference>
<dbReference type="EMBL" id="LEUS01000001">
    <property type="protein sequence ID" value="KLY43169.1"/>
    <property type="molecule type" value="Genomic_DNA"/>
</dbReference>
<keyword evidence="2" id="KW-1185">Reference proteome</keyword>
<dbReference type="RefSeq" id="WP_123893700.1">
    <property type="nucleotide sequence ID" value="NZ_CABGLF010000001.1"/>
</dbReference>